<sequence length="361" mass="41316">MRHLATVREIATLRPITGADRIEVAQVDGWECVVQKGEFHAGEHIVYIEVDSIVPERPEFEFLRDRKFRVRTIKLRGQVSQGLVLPLSILPNGAPADLGTDVTDILGIKKYDPEAQQEAQLLTKQPAKPKSALVRFLMRFKWYRKLFMKSKRKGGFPDWIVKTDETRIQNLTALFEAERNKGTEFSVTEKMDGQSATYYLRKVSRRKYEFGVCSRNIYLGTPDNSSYWTVAKKYNIENVLRQLIGDYETIVLQGEICGNQIQGNKYHISGYELFAFNLIFPDRKCTTAEIKELLAPYGICTVPIVEEGKTLPDTIAELVEYSKGYSVVRNDQKREGVVMRNVKSNISFKVINPDFLLAEKD</sequence>
<proteinExistence type="predicted"/>
<evidence type="ECO:0000313" key="2">
    <source>
        <dbReference type="EMBL" id="DAE21283.1"/>
    </source>
</evidence>
<dbReference type="EMBL" id="BK015711">
    <property type="protein sequence ID" value="DAE21283.1"/>
    <property type="molecule type" value="Genomic_DNA"/>
</dbReference>
<accession>A0A8S5QR44</accession>
<protein>
    <submittedName>
        <fullName evidence="2">Putative RNA ligase</fullName>
    </submittedName>
</protein>
<dbReference type="GO" id="GO:0016874">
    <property type="term" value="F:ligase activity"/>
    <property type="evidence" value="ECO:0007669"/>
    <property type="project" value="UniProtKB-KW"/>
</dbReference>
<keyword evidence="2" id="KW-0436">Ligase</keyword>
<organism evidence="2">
    <name type="scientific">Siphoviridae sp. ctE6L85</name>
    <dbReference type="NCBI Taxonomy" id="2826202"/>
    <lineage>
        <taxon>Viruses</taxon>
        <taxon>Duplodnaviria</taxon>
        <taxon>Heunggongvirae</taxon>
        <taxon>Uroviricota</taxon>
        <taxon>Caudoviricetes</taxon>
    </lineage>
</organism>
<dbReference type="SUPFAM" id="SSF56091">
    <property type="entry name" value="DNA ligase/mRNA capping enzyme, catalytic domain"/>
    <property type="match status" value="1"/>
</dbReference>
<dbReference type="Pfam" id="PF21189">
    <property type="entry name" value="PHA02142"/>
    <property type="match status" value="1"/>
</dbReference>
<name>A0A8S5QR44_9CAUD</name>
<evidence type="ECO:0000259" key="1">
    <source>
        <dbReference type="Pfam" id="PF09414"/>
    </source>
</evidence>
<dbReference type="InterPro" id="IPR021122">
    <property type="entry name" value="RNA_ligase_dom_REL/Rnl2"/>
</dbReference>
<dbReference type="Gene3D" id="3.30.470.30">
    <property type="entry name" value="DNA ligase/mRNA capping enzyme"/>
    <property type="match status" value="1"/>
</dbReference>
<feature type="domain" description="RNA ligase" evidence="1">
    <location>
        <begin position="184"/>
        <end position="351"/>
    </location>
</feature>
<reference evidence="2" key="1">
    <citation type="journal article" date="2021" name="Proc. Natl. Acad. Sci. U.S.A.">
        <title>A Catalog of Tens of Thousands of Viruses from Human Metagenomes Reveals Hidden Associations with Chronic Diseases.</title>
        <authorList>
            <person name="Tisza M.J."/>
            <person name="Buck C.B."/>
        </authorList>
    </citation>
    <scope>NUCLEOTIDE SEQUENCE</scope>
    <source>
        <strain evidence="2">CtE6L85</strain>
    </source>
</reference>
<dbReference type="Pfam" id="PF09414">
    <property type="entry name" value="RNA_ligase"/>
    <property type="match status" value="1"/>
</dbReference>